<evidence type="ECO:0000256" key="2">
    <source>
        <dbReference type="ARBA" id="ARBA00022737"/>
    </source>
</evidence>
<dbReference type="InterPro" id="IPR044974">
    <property type="entry name" value="Disease_R_plants"/>
</dbReference>
<dbReference type="PRINTS" id="PR00364">
    <property type="entry name" value="DISEASERSIST"/>
</dbReference>
<evidence type="ECO:0000256" key="1">
    <source>
        <dbReference type="ARBA" id="ARBA00022614"/>
    </source>
</evidence>
<dbReference type="FunFam" id="3.40.50.10140:FF:000007">
    <property type="entry name" value="Disease resistance protein (TIR-NBS-LRR class)"/>
    <property type="match status" value="1"/>
</dbReference>
<gene>
    <name evidence="7" type="ORF">RGQ29_015830</name>
</gene>
<dbReference type="SMART" id="SM00255">
    <property type="entry name" value="TIR"/>
    <property type="match status" value="1"/>
</dbReference>
<dbReference type="Proteomes" id="UP001324115">
    <property type="component" value="Unassembled WGS sequence"/>
</dbReference>
<dbReference type="SUPFAM" id="SSF52200">
    <property type="entry name" value="Toll/Interleukin receptor TIR domain"/>
    <property type="match status" value="1"/>
</dbReference>
<evidence type="ECO:0000313" key="7">
    <source>
        <dbReference type="EMBL" id="KAK4598526.1"/>
    </source>
</evidence>
<dbReference type="Gene3D" id="3.40.50.300">
    <property type="entry name" value="P-loop containing nucleotide triphosphate hydrolases"/>
    <property type="match status" value="1"/>
</dbReference>
<keyword evidence="2" id="KW-0677">Repeat</keyword>
<dbReference type="Pfam" id="PF23286">
    <property type="entry name" value="LRR_13"/>
    <property type="match status" value="1"/>
</dbReference>
<dbReference type="PROSITE" id="PS50104">
    <property type="entry name" value="TIR"/>
    <property type="match status" value="1"/>
</dbReference>
<dbReference type="GO" id="GO:0006952">
    <property type="term" value="P:defense response"/>
    <property type="evidence" value="ECO:0007669"/>
    <property type="project" value="UniProtKB-KW"/>
</dbReference>
<accession>A0AAN7J5A3</accession>
<evidence type="ECO:0000313" key="8">
    <source>
        <dbReference type="Proteomes" id="UP001324115"/>
    </source>
</evidence>
<keyword evidence="5" id="KW-0472">Membrane</keyword>
<dbReference type="InterPro" id="IPR027417">
    <property type="entry name" value="P-loop_NTPase"/>
</dbReference>
<dbReference type="PANTHER" id="PTHR11017:SF570">
    <property type="entry name" value="DISEASE RESISTANCE PROTEIN (TIR-NBS CLASS)-RELATED"/>
    <property type="match status" value="1"/>
</dbReference>
<dbReference type="InterPro" id="IPR002182">
    <property type="entry name" value="NB-ARC"/>
</dbReference>
<dbReference type="InterPro" id="IPR000157">
    <property type="entry name" value="TIR_dom"/>
</dbReference>
<dbReference type="InterPro" id="IPR058192">
    <property type="entry name" value="WHD_ROQ1-like"/>
</dbReference>
<keyword evidence="4" id="KW-0520">NAD</keyword>
<proteinExistence type="predicted"/>
<dbReference type="InterPro" id="IPR058546">
    <property type="entry name" value="RPS4B/Roq1-like_LRR"/>
</dbReference>
<dbReference type="SUPFAM" id="SSF52058">
    <property type="entry name" value="L domain-like"/>
    <property type="match status" value="1"/>
</dbReference>
<feature type="domain" description="TIR" evidence="6">
    <location>
        <begin position="284"/>
        <end position="458"/>
    </location>
</feature>
<dbReference type="SUPFAM" id="SSF46785">
    <property type="entry name" value="Winged helix' DNA-binding domain"/>
    <property type="match status" value="1"/>
</dbReference>
<organism evidence="7 8">
    <name type="scientific">Quercus rubra</name>
    <name type="common">Northern red oak</name>
    <name type="synonym">Quercus borealis</name>
    <dbReference type="NCBI Taxonomy" id="3512"/>
    <lineage>
        <taxon>Eukaryota</taxon>
        <taxon>Viridiplantae</taxon>
        <taxon>Streptophyta</taxon>
        <taxon>Embryophyta</taxon>
        <taxon>Tracheophyta</taxon>
        <taxon>Spermatophyta</taxon>
        <taxon>Magnoliopsida</taxon>
        <taxon>eudicotyledons</taxon>
        <taxon>Gunneridae</taxon>
        <taxon>Pentapetalae</taxon>
        <taxon>rosids</taxon>
        <taxon>fabids</taxon>
        <taxon>Fagales</taxon>
        <taxon>Fagaceae</taxon>
        <taxon>Quercus</taxon>
    </lineage>
</organism>
<dbReference type="GO" id="GO:0043531">
    <property type="term" value="F:ADP binding"/>
    <property type="evidence" value="ECO:0007669"/>
    <property type="project" value="InterPro"/>
</dbReference>
<evidence type="ECO:0000256" key="5">
    <source>
        <dbReference type="SAM" id="Phobius"/>
    </source>
</evidence>
<keyword evidence="5" id="KW-0812">Transmembrane</keyword>
<dbReference type="Pfam" id="PF23282">
    <property type="entry name" value="WHD_ROQ1"/>
    <property type="match status" value="1"/>
</dbReference>
<dbReference type="Gene3D" id="3.40.50.10140">
    <property type="entry name" value="Toll/interleukin-1 receptor homology (TIR) domain"/>
    <property type="match status" value="1"/>
</dbReference>
<dbReference type="EMBL" id="JAXUIC010000003">
    <property type="protein sequence ID" value="KAK4598526.1"/>
    <property type="molecule type" value="Genomic_DNA"/>
</dbReference>
<dbReference type="GO" id="GO:0007165">
    <property type="term" value="P:signal transduction"/>
    <property type="evidence" value="ECO:0007669"/>
    <property type="project" value="InterPro"/>
</dbReference>
<dbReference type="PANTHER" id="PTHR11017">
    <property type="entry name" value="LEUCINE-RICH REPEAT-CONTAINING PROTEIN"/>
    <property type="match status" value="1"/>
</dbReference>
<keyword evidence="3" id="KW-0611">Plant defense</keyword>
<dbReference type="InterPro" id="IPR032675">
    <property type="entry name" value="LRR_dom_sf"/>
</dbReference>
<keyword evidence="8" id="KW-1185">Reference proteome</keyword>
<feature type="transmembrane region" description="Helical" evidence="5">
    <location>
        <begin position="29"/>
        <end position="51"/>
    </location>
</feature>
<dbReference type="Gene3D" id="3.80.10.10">
    <property type="entry name" value="Ribonuclease Inhibitor"/>
    <property type="match status" value="2"/>
</dbReference>
<evidence type="ECO:0000259" key="6">
    <source>
        <dbReference type="PROSITE" id="PS50104"/>
    </source>
</evidence>
<dbReference type="InterPro" id="IPR042197">
    <property type="entry name" value="Apaf_helical"/>
</dbReference>
<name>A0AAN7J5A3_QUERU</name>
<keyword evidence="5" id="KW-1133">Transmembrane helix</keyword>
<evidence type="ECO:0000256" key="4">
    <source>
        <dbReference type="ARBA" id="ARBA00023027"/>
    </source>
</evidence>
<dbReference type="SUPFAM" id="SSF52540">
    <property type="entry name" value="P-loop containing nucleoside triphosphate hydrolases"/>
    <property type="match status" value="1"/>
</dbReference>
<sequence>MVVLTQTQTCFFEVGRRSNLLPLTPLSAILPPLLLLCFFFTATAAAVLLFLRRPAVATGSSSSPLHLLLRRCCCWFTMTIVDIILYYGGPLNNANANEGLPFEGPGIKCYYTQIDHRLKTLNDLKMIVMKEMCVNPALHDIQIIFRSPHEVLKDRINYKYMAIEADKHVKIMFDKMERIVQVSAIELYIKLELRAEVGTEEIKQTTTSLQVTIPDAQYDCGEIDADNAISVQNIMNTIPAYTLPASSYSANTRANMERRTIGQIPSVASLNNEGASFSSSTRRWEYAVFLSFRGEDTREGFTSYLYKALCNKGINTFIDDIDLPRGEEISEKLIQAIKNSSILVIVFSENYAESKWCLDELAEIVECRKKDQEVQIRPIFYNVNPSEIRNQNGKFGTALANHEKKFKNNKDKDKVQRWRDALKKAANASGWHYKKGYTRYKSESDFIQNIVEEISNAKLNWMPLYVAEYPVGINSRAKAIMSLLDIGLDEVCVVGMYGLPGVGKTTIAKAVYNKITKHFDGSSFLENVREKLRTNAGLFKLQKQLLNDISRDGKWKVGNSSKGITLIEETLRCKKVLLILDDVDNSTPIKNLLGKCNWFAPGSRAIITLRDRHFLTALKEKVCATYKVMEFEVEQLNKHEALQLFKEHAFPRNKPHDEDYSKLAIEFIDFANGLPLALEIIACDLCGGPKNVWKNALNKYKEIPNEDIQKKLQVSYDGLQDTEKDIFLDIACFFKGLDEGYVVKILDACELYPGCGIPRLVDKCLITIDQDGTLSMHDLIQQMGREVVRQQAPKIPGERSRLCCYKDSLEVLTGNKGSEKIRGIMLHSPQPVKVQLHMEAFKKMENLKFLIVENVDICGPLEFLPHSLIFLKWPSYPFHWPSKYFPEQLVAIEMPHSRIKLPKLITQGHPLANLINVNLRYCKFITKLPKLWAPNLESLELAGCENLVKLTELGALNLGYLDLSNCKNLVKLTELGAPNLWYLKLSKCENLVEIDECFGSLEQLTEWFLDGCRKLQILPSQLRLKYLDTFHLSGCSSLEKLPNFHPEMECLNTLGLQGSGIREVPSSIEHLSKLEELSLSNCKNLGDLPDSIYKLQQLKWLDTPTAKLRPTCNSFDGSSGYGFVNMTELNFHSYEGIIELDLLMKPDYFPALERIILCFTNIVTIPESFSRFPRLIELHATNCKHLREIRGLPQSISTVDVYSSMLLNTSQSGLFNQVIGIIGILPNRVCGRARSNKLMDLLFSNNLPSRSLTHEWVEFWGESFDGFHHAITFSGTEMLKWFNHRSFGK</sequence>
<keyword evidence="1" id="KW-0433">Leucine-rich repeat</keyword>
<evidence type="ECO:0000256" key="3">
    <source>
        <dbReference type="ARBA" id="ARBA00022821"/>
    </source>
</evidence>
<reference evidence="7 8" key="1">
    <citation type="journal article" date="2023" name="G3 (Bethesda)">
        <title>A haplotype-resolved chromosome-scale genome for Quercus rubra L. provides insights into the genetics of adaptive traits for red oak species.</title>
        <authorList>
            <person name="Kapoor B."/>
            <person name="Jenkins J."/>
            <person name="Schmutz J."/>
            <person name="Zhebentyayeva T."/>
            <person name="Kuelheim C."/>
            <person name="Coggeshall M."/>
            <person name="Heim C."/>
            <person name="Lasky J.R."/>
            <person name="Leites L."/>
            <person name="Islam-Faridi N."/>
            <person name="Romero-Severson J."/>
            <person name="DeLeo V.L."/>
            <person name="Lucas S.M."/>
            <person name="Lazic D."/>
            <person name="Gailing O."/>
            <person name="Carlson J."/>
            <person name="Staton M."/>
        </authorList>
    </citation>
    <scope>NUCLEOTIDE SEQUENCE [LARGE SCALE GENOMIC DNA]</scope>
    <source>
        <strain evidence="7">Pseudo-F2</strain>
    </source>
</reference>
<feature type="transmembrane region" description="Helical" evidence="5">
    <location>
        <begin position="72"/>
        <end position="89"/>
    </location>
</feature>
<comment type="caution">
    <text evidence="7">The sequence shown here is derived from an EMBL/GenBank/DDBJ whole genome shotgun (WGS) entry which is preliminary data.</text>
</comment>
<dbReference type="Pfam" id="PF00931">
    <property type="entry name" value="NB-ARC"/>
    <property type="match status" value="1"/>
</dbReference>
<dbReference type="Pfam" id="PF01582">
    <property type="entry name" value="TIR"/>
    <property type="match status" value="1"/>
</dbReference>
<dbReference type="InterPro" id="IPR035897">
    <property type="entry name" value="Toll_tir_struct_dom_sf"/>
</dbReference>
<protein>
    <recommendedName>
        <fullName evidence="6">TIR domain-containing protein</fullName>
    </recommendedName>
</protein>
<dbReference type="Gene3D" id="1.10.8.430">
    <property type="entry name" value="Helical domain of apoptotic protease-activating factors"/>
    <property type="match status" value="1"/>
</dbReference>
<dbReference type="InterPro" id="IPR036390">
    <property type="entry name" value="WH_DNA-bd_sf"/>
</dbReference>